<dbReference type="PROSITE" id="PS00856">
    <property type="entry name" value="GUANYLATE_KINASE_1"/>
    <property type="match status" value="1"/>
</dbReference>
<dbReference type="Gene3D" id="3.40.50.300">
    <property type="entry name" value="P-loop containing nucleotide triphosphate hydrolases"/>
    <property type="match status" value="1"/>
</dbReference>
<dbReference type="HAMAP" id="MF_00328">
    <property type="entry name" value="Guanylate_kinase"/>
    <property type="match status" value="1"/>
</dbReference>
<evidence type="ECO:0000256" key="7">
    <source>
        <dbReference type="ARBA" id="ARBA00022679"/>
    </source>
</evidence>
<evidence type="ECO:0000256" key="8">
    <source>
        <dbReference type="ARBA" id="ARBA00022741"/>
    </source>
</evidence>
<dbReference type="SUPFAM" id="SSF52540">
    <property type="entry name" value="P-loop containing nucleoside triphosphate hydrolases"/>
    <property type="match status" value="1"/>
</dbReference>
<dbReference type="CDD" id="cd00071">
    <property type="entry name" value="GMPK"/>
    <property type="match status" value="1"/>
</dbReference>
<dbReference type="InterPro" id="IPR027417">
    <property type="entry name" value="P-loop_NTPase"/>
</dbReference>
<evidence type="ECO:0000259" key="14">
    <source>
        <dbReference type="PROSITE" id="PS50052"/>
    </source>
</evidence>
<evidence type="ECO:0000256" key="12">
    <source>
        <dbReference type="ARBA" id="ARBA00048594"/>
    </source>
</evidence>
<keyword evidence="6 13" id="KW-0963">Cytoplasm</keyword>
<evidence type="ECO:0000256" key="10">
    <source>
        <dbReference type="ARBA" id="ARBA00022840"/>
    </source>
</evidence>
<evidence type="ECO:0000256" key="11">
    <source>
        <dbReference type="ARBA" id="ARBA00030128"/>
    </source>
</evidence>
<dbReference type="AlphaFoldDB" id="A0ABD4SVA3"/>
<dbReference type="Proteomes" id="UP001203104">
    <property type="component" value="Unassembled WGS sequence"/>
</dbReference>
<dbReference type="InterPro" id="IPR008145">
    <property type="entry name" value="GK/Ca_channel_bsu"/>
</dbReference>
<dbReference type="Gene3D" id="3.30.63.10">
    <property type="entry name" value="Guanylate Kinase phosphate binding domain"/>
    <property type="match status" value="1"/>
</dbReference>
<comment type="subcellular location">
    <subcellularLocation>
        <location evidence="2 13">Cytoplasm</location>
    </subcellularLocation>
</comment>
<dbReference type="GeneID" id="41334451"/>
<evidence type="ECO:0000256" key="5">
    <source>
        <dbReference type="ARBA" id="ARBA00016296"/>
    </source>
</evidence>
<feature type="binding site" evidence="13">
    <location>
        <begin position="13"/>
        <end position="20"/>
    </location>
    <ligand>
        <name>ATP</name>
        <dbReference type="ChEBI" id="CHEBI:30616"/>
    </ligand>
</feature>
<comment type="function">
    <text evidence="1 13">Essential for recycling GMP and indirectly, cGMP.</text>
</comment>
<comment type="caution">
    <text evidence="15">The sequence shown here is derived from an EMBL/GenBank/DDBJ whole genome shotgun (WGS) entry which is preliminary data.</text>
</comment>
<evidence type="ECO:0000256" key="3">
    <source>
        <dbReference type="ARBA" id="ARBA00005790"/>
    </source>
</evidence>
<evidence type="ECO:0000256" key="9">
    <source>
        <dbReference type="ARBA" id="ARBA00022777"/>
    </source>
</evidence>
<dbReference type="EC" id="2.7.4.8" evidence="4 13"/>
<evidence type="ECO:0000313" key="16">
    <source>
        <dbReference type="Proteomes" id="UP001203104"/>
    </source>
</evidence>
<dbReference type="InterPro" id="IPR008144">
    <property type="entry name" value="Guanylate_kin-like_dom"/>
</dbReference>
<reference evidence="15 16" key="1">
    <citation type="submission" date="2019-05" db="EMBL/GenBank/DDBJ databases">
        <title>Genome sequencing and assembly of Mycoplasma hyopneumoniae strains UFV01 and UFV02.</title>
        <authorList>
            <person name="De Souza L.F."/>
            <person name="Gonzaga N.F."/>
            <person name="Santos M.R."/>
            <person name="Deeney A.S."/>
            <person name="Vidigal P.M.P."/>
            <person name="Moreira M.A.S."/>
            <person name="Fietto J.R.L."/>
            <person name="Bressan G.C."/>
            <person name="Rycroft A.N."/>
            <person name="Silva Junior A."/>
        </authorList>
    </citation>
    <scope>NUCLEOTIDE SEQUENCE [LARGE SCALE GENOMIC DNA]</scope>
    <source>
        <strain evidence="15 16">UFV01</strain>
    </source>
</reference>
<keyword evidence="10 13" id="KW-0067">ATP-binding</keyword>
<evidence type="ECO:0000256" key="2">
    <source>
        <dbReference type="ARBA" id="ARBA00004496"/>
    </source>
</evidence>
<evidence type="ECO:0000256" key="1">
    <source>
        <dbReference type="ARBA" id="ARBA00003531"/>
    </source>
</evidence>
<dbReference type="RefSeq" id="WP_011206066.1">
    <property type="nucleotide sequence ID" value="NZ_CP058578.1"/>
</dbReference>
<protein>
    <recommendedName>
        <fullName evidence="5 13">Guanylate kinase</fullName>
        <ecNumber evidence="4 13">2.7.4.8</ecNumber>
    </recommendedName>
    <alternativeName>
        <fullName evidence="11 13">GMP kinase</fullName>
    </alternativeName>
</protein>
<dbReference type="InterPro" id="IPR017665">
    <property type="entry name" value="Guanylate_kinase"/>
</dbReference>
<keyword evidence="8 13" id="KW-0547">Nucleotide-binding</keyword>
<dbReference type="PROSITE" id="PS50052">
    <property type="entry name" value="GUANYLATE_KINASE_2"/>
    <property type="match status" value="1"/>
</dbReference>
<feature type="domain" description="Guanylate kinase-like" evidence="14">
    <location>
        <begin position="6"/>
        <end position="191"/>
    </location>
</feature>
<sequence>MKVKMSKLIILSGPSGVGKGTIESLLLKNKNLLIKLAISATTREKRRDEINGVNYFFLTVQEFKEKIENDEFIEWSCHFNNYYGTLKSQIKFIQSQNFIPLLEIDTTGAKNIIENYKNKGELSQLLTIFILPPSIESLKNRIQKRLTETNIQINQRLEKAKAEIKIKNLFKFQVVNDNLEECVAQIEKIISKEIQKT</sequence>
<keyword evidence="7 13" id="KW-0808">Transferase</keyword>
<accession>A0ABD4SVA3</accession>
<keyword evidence="9 13" id="KW-0418">Kinase</keyword>
<dbReference type="EMBL" id="VBRW01000002">
    <property type="protein sequence ID" value="MCI8283193.1"/>
    <property type="molecule type" value="Genomic_DNA"/>
</dbReference>
<name>A0ABD4SVA3_MESHO</name>
<dbReference type="PANTHER" id="PTHR23117:SF13">
    <property type="entry name" value="GUANYLATE KINASE"/>
    <property type="match status" value="1"/>
</dbReference>
<gene>
    <name evidence="13" type="primary">gmk</name>
    <name evidence="15" type="ORF">FEF30_01190</name>
</gene>
<dbReference type="PANTHER" id="PTHR23117">
    <property type="entry name" value="GUANYLATE KINASE-RELATED"/>
    <property type="match status" value="1"/>
</dbReference>
<evidence type="ECO:0000313" key="15">
    <source>
        <dbReference type="EMBL" id="MCI8283193.1"/>
    </source>
</evidence>
<evidence type="ECO:0000256" key="13">
    <source>
        <dbReference type="HAMAP-Rule" id="MF_00328"/>
    </source>
</evidence>
<proteinExistence type="inferred from homology"/>
<dbReference type="GO" id="GO:0004385">
    <property type="term" value="F:GMP kinase activity"/>
    <property type="evidence" value="ECO:0007669"/>
    <property type="project" value="UniProtKB-UniRule"/>
</dbReference>
<comment type="similarity">
    <text evidence="3 13">Belongs to the guanylate kinase family.</text>
</comment>
<organism evidence="15 16">
    <name type="scientific">Mesomycoplasma hyopneumoniae</name>
    <name type="common">Mycoplasma hyopneumoniae</name>
    <dbReference type="NCBI Taxonomy" id="2099"/>
    <lineage>
        <taxon>Bacteria</taxon>
        <taxon>Bacillati</taxon>
        <taxon>Mycoplasmatota</taxon>
        <taxon>Mycoplasmoidales</taxon>
        <taxon>Metamycoplasmataceae</taxon>
        <taxon>Mesomycoplasma</taxon>
    </lineage>
</organism>
<evidence type="ECO:0000256" key="6">
    <source>
        <dbReference type="ARBA" id="ARBA00022490"/>
    </source>
</evidence>
<dbReference type="FunFam" id="3.30.63.10:FF:000005">
    <property type="entry name" value="Guanylate kinase"/>
    <property type="match status" value="1"/>
</dbReference>
<dbReference type="GO" id="GO:0005524">
    <property type="term" value="F:ATP binding"/>
    <property type="evidence" value="ECO:0007669"/>
    <property type="project" value="UniProtKB-UniRule"/>
</dbReference>
<comment type="catalytic activity">
    <reaction evidence="12 13">
        <text>GMP + ATP = GDP + ADP</text>
        <dbReference type="Rhea" id="RHEA:20780"/>
        <dbReference type="ChEBI" id="CHEBI:30616"/>
        <dbReference type="ChEBI" id="CHEBI:58115"/>
        <dbReference type="ChEBI" id="CHEBI:58189"/>
        <dbReference type="ChEBI" id="CHEBI:456216"/>
        <dbReference type="EC" id="2.7.4.8"/>
    </reaction>
</comment>
<dbReference type="SMART" id="SM00072">
    <property type="entry name" value="GuKc"/>
    <property type="match status" value="1"/>
</dbReference>
<evidence type="ECO:0000256" key="4">
    <source>
        <dbReference type="ARBA" id="ARBA00012961"/>
    </source>
</evidence>
<dbReference type="InterPro" id="IPR020590">
    <property type="entry name" value="Guanylate_kinase_CS"/>
</dbReference>
<dbReference type="SMR" id="A0ABD4SVA3"/>
<dbReference type="NCBIfam" id="TIGR03263">
    <property type="entry name" value="guanyl_kin"/>
    <property type="match status" value="1"/>
</dbReference>
<dbReference type="GO" id="GO:0005737">
    <property type="term" value="C:cytoplasm"/>
    <property type="evidence" value="ECO:0007669"/>
    <property type="project" value="UniProtKB-SubCell"/>
</dbReference>
<dbReference type="Pfam" id="PF00625">
    <property type="entry name" value="Guanylate_kin"/>
    <property type="match status" value="1"/>
</dbReference>